<feature type="region of interest" description="Disordered" evidence="1">
    <location>
        <begin position="85"/>
        <end position="106"/>
    </location>
</feature>
<gene>
    <name evidence="2" type="ORF">AS188_09495</name>
</gene>
<evidence type="ECO:0000313" key="3">
    <source>
        <dbReference type="Proteomes" id="UP000057181"/>
    </source>
</evidence>
<reference evidence="2 3" key="1">
    <citation type="submission" date="2015-11" db="EMBL/GenBank/DDBJ databases">
        <title>Complete Genome Sequence of Kocuria flava strain HO-9041.</title>
        <authorList>
            <person name="Zhou M."/>
            <person name="Dai J."/>
        </authorList>
    </citation>
    <scope>NUCLEOTIDE SEQUENCE [LARGE SCALE GENOMIC DNA]</scope>
    <source>
        <strain evidence="2 3">HO-9041</strain>
    </source>
</reference>
<feature type="compositionally biased region" description="Basic and acidic residues" evidence="1">
    <location>
        <begin position="13"/>
        <end position="23"/>
    </location>
</feature>
<evidence type="ECO:0000256" key="1">
    <source>
        <dbReference type="SAM" id="MobiDB-lite"/>
    </source>
</evidence>
<accession>A0A0U2XNY8</accession>
<dbReference type="KEGG" id="kfv:AS188_09495"/>
<name>A0A0U2XNY8_9MICC</name>
<proteinExistence type="predicted"/>
<dbReference type="EMBL" id="CP013254">
    <property type="protein sequence ID" value="ALU39938.1"/>
    <property type="molecule type" value="Genomic_DNA"/>
</dbReference>
<protein>
    <submittedName>
        <fullName evidence="2">Uncharacterized protein</fullName>
    </submittedName>
</protein>
<organism evidence="2 3">
    <name type="scientific">Kocuria flava</name>
    <dbReference type="NCBI Taxonomy" id="446860"/>
    <lineage>
        <taxon>Bacteria</taxon>
        <taxon>Bacillati</taxon>
        <taxon>Actinomycetota</taxon>
        <taxon>Actinomycetes</taxon>
        <taxon>Micrococcales</taxon>
        <taxon>Micrococcaceae</taxon>
        <taxon>Kocuria</taxon>
    </lineage>
</organism>
<dbReference type="STRING" id="446860.AS188_09495"/>
<feature type="region of interest" description="Disordered" evidence="1">
    <location>
        <begin position="1"/>
        <end position="35"/>
    </location>
</feature>
<evidence type="ECO:0000313" key="2">
    <source>
        <dbReference type="EMBL" id="ALU39938.1"/>
    </source>
</evidence>
<sequence>MRVYTGRTCTRGLEGDAMKRQHEGTGGPEVPRSSLLDRLNRIAMRVYGPGDRAPQDAAGAPISPAAEQWYREVCEHFQIERDEHGNEYLFHRDDSAEQPRTGSERN</sequence>
<dbReference type="AlphaFoldDB" id="A0A0U2XNY8"/>
<dbReference type="Proteomes" id="UP000057181">
    <property type="component" value="Chromosome"/>
</dbReference>